<dbReference type="PROSITE" id="PS52029">
    <property type="entry name" value="LD_TPASE"/>
    <property type="match status" value="1"/>
</dbReference>
<evidence type="ECO:0000256" key="7">
    <source>
        <dbReference type="ARBA" id="ARBA00022984"/>
    </source>
</evidence>
<dbReference type="GO" id="GO:0008360">
    <property type="term" value="P:regulation of cell shape"/>
    <property type="evidence" value="ECO:0007669"/>
    <property type="project" value="UniProtKB-KW"/>
</dbReference>
<keyword evidence="6" id="KW-0133">Cell shape</keyword>
<organism evidence="10">
    <name type="scientific">freshwater sediment metagenome</name>
    <dbReference type="NCBI Taxonomy" id="556182"/>
    <lineage>
        <taxon>unclassified sequences</taxon>
        <taxon>metagenomes</taxon>
        <taxon>ecological metagenomes</taxon>
    </lineage>
</organism>
<evidence type="ECO:0000259" key="9">
    <source>
        <dbReference type="PROSITE" id="PS52029"/>
    </source>
</evidence>
<dbReference type="PANTHER" id="PTHR30582">
    <property type="entry name" value="L,D-TRANSPEPTIDASE"/>
    <property type="match status" value="1"/>
</dbReference>
<evidence type="ECO:0000256" key="4">
    <source>
        <dbReference type="ARBA" id="ARBA00022679"/>
    </source>
</evidence>
<accession>A0AA48RBD2</accession>
<keyword evidence="4" id="KW-0808">Transferase</keyword>
<dbReference type="Gene3D" id="2.40.440.10">
    <property type="entry name" value="L,D-transpeptidase catalytic domain-like"/>
    <property type="match status" value="1"/>
</dbReference>
<comment type="similarity">
    <text evidence="2">Belongs to the YkuD family.</text>
</comment>
<dbReference type="SUPFAM" id="SSF141523">
    <property type="entry name" value="L,D-transpeptidase catalytic domain-like"/>
    <property type="match status" value="1"/>
</dbReference>
<evidence type="ECO:0000256" key="3">
    <source>
        <dbReference type="ARBA" id="ARBA00022676"/>
    </source>
</evidence>
<evidence type="ECO:0000256" key="6">
    <source>
        <dbReference type="ARBA" id="ARBA00022960"/>
    </source>
</evidence>
<evidence type="ECO:0000256" key="8">
    <source>
        <dbReference type="ARBA" id="ARBA00023316"/>
    </source>
</evidence>
<keyword evidence="5" id="KW-0378">Hydrolase</keyword>
<sequence length="245" mass="26861">MAVAPPQHRENFATVAPLKRIQSGKFVVSKSQLLNIRGGKEFVMKLWNLVALSLVALAVAGCNGGARLPDPRLSARDAEFLALAPKAQISSEFERYLVDYKSNEPVGSIVVDSHAHYLYYIMPGGKAVRYGVATGQDAMGWTGRAYVGAMQEWPRWIPPKDMLERWPHLQPTADAGGLPGGPDNPLGSRALYLYQDGKDTLYRIHGTNEPEKIGQGVSSGCIRMRDIDAIDLYNRVKVGTKVVVI</sequence>
<feature type="domain" description="L,D-TPase catalytic" evidence="9">
    <location>
        <begin position="107"/>
        <end position="245"/>
    </location>
</feature>
<dbReference type="CDD" id="cd16913">
    <property type="entry name" value="YkuD_like"/>
    <property type="match status" value="1"/>
</dbReference>
<dbReference type="EMBL" id="OY288114">
    <property type="protein sequence ID" value="CAJ0880789.1"/>
    <property type="molecule type" value="Genomic_DNA"/>
</dbReference>
<keyword evidence="7" id="KW-0573">Peptidoglycan synthesis</keyword>
<keyword evidence="8" id="KW-0961">Cell wall biogenesis/degradation</keyword>
<proteinExistence type="inferred from homology"/>
<dbReference type="InterPro" id="IPR005490">
    <property type="entry name" value="LD_TPept_cat_dom"/>
</dbReference>
<dbReference type="InterPro" id="IPR038063">
    <property type="entry name" value="Transpep_catalytic_dom"/>
</dbReference>
<reference evidence="10" key="1">
    <citation type="submission" date="2023-07" db="EMBL/GenBank/DDBJ databases">
        <authorList>
            <person name="Pelsma A.J. K."/>
        </authorList>
    </citation>
    <scope>NUCLEOTIDE SEQUENCE</scope>
</reference>
<gene>
    <name evidence="10" type="ORF">AMST5_03187</name>
</gene>
<name>A0AA48RBD2_9ZZZZ</name>
<evidence type="ECO:0000256" key="2">
    <source>
        <dbReference type="ARBA" id="ARBA00005992"/>
    </source>
</evidence>
<protein>
    <recommendedName>
        <fullName evidence="9">L,D-TPase catalytic domain-containing protein</fullName>
    </recommendedName>
</protein>
<evidence type="ECO:0000256" key="1">
    <source>
        <dbReference type="ARBA" id="ARBA00004752"/>
    </source>
</evidence>
<dbReference type="FunFam" id="2.40.440.10:FF:000002">
    <property type="entry name" value="L,D-transpeptidase ErfK/SrfK"/>
    <property type="match status" value="1"/>
</dbReference>
<keyword evidence="3" id="KW-0328">Glycosyltransferase</keyword>
<dbReference type="PANTHER" id="PTHR30582:SF24">
    <property type="entry name" value="L,D-TRANSPEPTIDASE ERFK_SRFK-RELATED"/>
    <property type="match status" value="1"/>
</dbReference>
<dbReference type="GO" id="GO:0016757">
    <property type="term" value="F:glycosyltransferase activity"/>
    <property type="evidence" value="ECO:0007669"/>
    <property type="project" value="UniProtKB-KW"/>
</dbReference>
<dbReference type="GO" id="GO:0005576">
    <property type="term" value="C:extracellular region"/>
    <property type="evidence" value="ECO:0007669"/>
    <property type="project" value="TreeGrafter"/>
</dbReference>
<dbReference type="AlphaFoldDB" id="A0AA48RBD2"/>
<dbReference type="GO" id="GO:0071555">
    <property type="term" value="P:cell wall organization"/>
    <property type="evidence" value="ECO:0007669"/>
    <property type="project" value="UniProtKB-KW"/>
</dbReference>
<dbReference type="InterPro" id="IPR050979">
    <property type="entry name" value="LD-transpeptidase"/>
</dbReference>
<dbReference type="Pfam" id="PF03734">
    <property type="entry name" value="YkuD"/>
    <property type="match status" value="1"/>
</dbReference>
<dbReference type="GO" id="GO:0018104">
    <property type="term" value="P:peptidoglycan-protein cross-linking"/>
    <property type="evidence" value="ECO:0007669"/>
    <property type="project" value="TreeGrafter"/>
</dbReference>
<evidence type="ECO:0000313" key="10">
    <source>
        <dbReference type="EMBL" id="CAJ0880789.1"/>
    </source>
</evidence>
<evidence type="ECO:0000256" key="5">
    <source>
        <dbReference type="ARBA" id="ARBA00022801"/>
    </source>
</evidence>
<comment type="pathway">
    <text evidence="1">Cell wall biogenesis; peptidoglycan biosynthesis.</text>
</comment>
<dbReference type="GO" id="GO:0071972">
    <property type="term" value="F:peptidoglycan L,D-transpeptidase activity"/>
    <property type="evidence" value="ECO:0007669"/>
    <property type="project" value="TreeGrafter"/>
</dbReference>